<gene>
    <name evidence="1" type="ORF">SPSIL_026340</name>
</gene>
<accession>A0ABZ3ILE4</accession>
<reference evidence="1" key="1">
    <citation type="submission" date="2024-05" db="EMBL/GenBank/DDBJ databases">
        <title>Isolation and characterization of Sporomusa carbonis sp. nov., a carboxydotrophic hydrogenogen in the genus of Sporomusa isolated from a charcoal burning pile.</title>
        <authorList>
            <person name="Boeer T."/>
            <person name="Rosenbaum F."/>
            <person name="Eysell L."/>
            <person name="Mueller V."/>
            <person name="Daniel R."/>
            <person name="Poehlein A."/>
        </authorList>
    </citation>
    <scope>NUCLEOTIDE SEQUENCE [LARGE SCALE GENOMIC DNA]</scope>
    <source>
        <strain evidence="1">DSM 10669</strain>
    </source>
</reference>
<name>A0ABZ3ILE4_9FIRM</name>
<organism evidence="1 2">
    <name type="scientific">Sporomusa silvacetica DSM 10669</name>
    <dbReference type="NCBI Taxonomy" id="1123289"/>
    <lineage>
        <taxon>Bacteria</taxon>
        <taxon>Bacillati</taxon>
        <taxon>Bacillota</taxon>
        <taxon>Negativicutes</taxon>
        <taxon>Selenomonadales</taxon>
        <taxon>Sporomusaceae</taxon>
        <taxon>Sporomusa</taxon>
    </lineage>
</organism>
<evidence type="ECO:0000313" key="2">
    <source>
        <dbReference type="Proteomes" id="UP000216752"/>
    </source>
</evidence>
<sequence length="58" mass="6416">MNQVQKNKFITIDEEQVVSSPLDNQYAWHKPVITRLDMKKTLLTAASGADSTTSGGHN</sequence>
<protein>
    <submittedName>
        <fullName evidence="1">Uncharacterized protein</fullName>
    </submittedName>
</protein>
<evidence type="ECO:0000313" key="1">
    <source>
        <dbReference type="EMBL" id="XFO66484.1"/>
    </source>
</evidence>
<proteinExistence type="predicted"/>
<dbReference type="RefSeq" id="WP_169717593.1">
    <property type="nucleotide sequence ID" value="NZ_CP155573.1"/>
</dbReference>
<dbReference type="EMBL" id="CP155573">
    <property type="protein sequence ID" value="XFO66484.1"/>
    <property type="molecule type" value="Genomic_DNA"/>
</dbReference>
<dbReference type="Proteomes" id="UP000216752">
    <property type="component" value="Chromosome"/>
</dbReference>
<keyword evidence="2" id="KW-1185">Reference proteome</keyword>